<dbReference type="InterPro" id="IPR011659">
    <property type="entry name" value="WD40"/>
</dbReference>
<feature type="domain" description="Peptidase S9 prolyl oligopeptidase catalytic" evidence="3">
    <location>
        <begin position="466"/>
        <end position="672"/>
    </location>
</feature>
<feature type="domain" description="Dipeptidylpeptidase IV N-terminal" evidence="4">
    <location>
        <begin position="190"/>
        <end position="280"/>
    </location>
</feature>
<evidence type="ECO:0000313" key="6">
    <source>
        <dbReference type="Proteomes" id="UP000829476"/>
    </source>
</evidence>
<dbReference type="InterPro" id="IPR011042">
    <property type="entry name" value="6-blade_b-propeller_TolB-like"/>
</dbReference>
<evidence type="ECO:0000256" key="2">
    <source>
        <dbReference type="ARBA" id="ARBA00022825"/>
    </source>
</evidence>
<dbReference type="RefSeq" id="WP_242937812.1">
    <property type="nucleotide sequence ID" value="NZ_CP094326.1"/>
</dbReference>
<keyword evidence="2" id="KW-0645">Protease</keyword>
<keyword evidence="2" id="KW-0720">Serine protease</keyword>
<dbReference type="PANTHER" id="PTHR42776:SF27">
    <property type="entry name" value="DIPEPTIDYL PEPTIDASE FAMILY MEMBER 6"/>
    <property type="match status" value="1"/>
</dbReference>
<dbReference type="EMBL" id="CP094326">
    <property type="protein sequence ID" value="UNY99439.1"/>
    <property type="molecule type" value="Genomic_DNA"/>
</dbReference>
<dbReference type="Pfam" id="PF00326">
    <property type="entry name" value="Peptidase_S9"/>
    <property type="match status" value="1"/>
</dbReference>
<dbReference type="Gene3D" id="3.40.50.1820">
    <property type="entry name" value="alpha/beta hydrolase"/>
    <property type="match status" value="1"/>
</dbReference>
<evidence type="ECO:0000313" key="5">
    <source>
        <dbReference type="EMBL" id="UNY99439.1"/>
    </source>
</evidence>
<dbReference type="Pfam" id="PF00930">
    <property type="entry name" value="DPPIV_N"/>
    <property type="match status" value="1"/>
</dbReference>
<keyword evidence="6" id="KW-1185">Reference proteome</keyword>
<keyword evidence="1" id="KW-0378">Hydrolase</keyword>
<reference evidence="5 6" key="1">
    <citation type="journal article" date="2018" name="Int. J. Syst. Evol. Microbiol.">
        <title>Zhouia spongiae sp. nov., isolated from a marine sponge.</title>
        <authorList>
            <person name="Zhuang L."/>
            <person name="Lin B."/>
            <person name="Qin F."/>
            <person name="Luo L."/>
        </authorList>
    </citation>
    <scope>NUCLEOTIDE SEQUENCE [LARGE SCALE GENOMIC DNA]</scope>
    <source>
        <strain evidence="5 6">HN-Y44</strain>
    </source>
</reference>
<organism evidence="5 6">
    <name type="scientific">Zhouia spongiae</name>
    <dbReference type="NCBI Taxonomy" id="2202721"/>
    <lineage>
        <taxon>Bacteria</taxon>
        <taxon>Pseudomonadati</taxon>
        <taxon>Bacteroidota</taxon>
        <taxon>Flavobacteriia</taxon>
        <taxon>Flavobacteriales</taxon>
        <taxon>Flavobacteriaceae</taxon>
        <taxon>Zhouia</taxon>
    </lineage>
</organism>
<dbReference type="Gene3D" id="2.120.10.30">
    <property type="entry name" value="TolB, C-terminal domain"/>
    <property type="match status" value="2"/>
</dbReference>
<sequence length="674" mass="75251">MRTLTSILVLFCTLQSLIGQTEKKPFSYLDVYEIEYASDPQIAPDGKKVVYRRVGFDIMNDRNSGNLWIINADGSSNSKLTSREVSESSPRWSPEGDKIAFISSTDEGAEIYVYWVKTGQYAKLSQLEKSPSSLSWSPDGKYIAFSMNIAEKAPVIAKMPKKPKGAKWADAPRITDRLKHEADGRGYIEPGYNHIFIIPSEGGSPRQLTSGNYNHSGNLSWSPDGKLIYFSGNRNEDWEYNYTNSEVYSVHTETSEIAALTSRQGPDYNPIASPNGKHIAFISNNGKVQAYQNRTLHIMNTDGSDMKEITTELDRSVSDLEWDSKSKGIYFTYDDKGNSKIGYVSLRGSIKKIADNLGGTTVGRPYASGSYTVSDKGIISYTKTTPYHPAEIAVIDGSSDKVITALNSDILPYRNLGKVEEVWYSSSVDNRNLQGWVVYPPNYKKGKKYPLLVENHGGPILNYGDRFSTEMQLYAAEGYLVFYPNPRGSTSYGEEFANLLYNNYPGEDYNDVMDGVDYLINKGLADADNMFVTGGSAGGIMTAWIIGKNNRFNAAVVAKPVINWISKTLVADNYYGYADYRYPGQPWENVEGYWKFSPLSLVANVETPTMVMVGMNDLRTPPSEAKQYYHALKLRKKETVLVEIPGASHNIAGKPSNLITKIAHTLAWFEKYKK</sequence>
<dbReference type="InterPro" id="IPR002469">
    <property type="entry name" value="Peptidase_S9B_N"/>
</dbReference>
<evidence type="ECO:0000259" key="3">
    <source>
        <dbReference type="Pfam" id="PF00326"/>
    </source>
</evidence>
<protein>
    <submittedName>
        <fullName evidence="5">S9 family peptidase</fullName>
    </submittedName>
</protein>
<dbReference type="SUPFAM" id="SSF82171">
    <property type="entry name" value="DPP6 N-terminal domain-like"/>
    <property type="match status" value="1"/>
</dbReference>
<evidence type="ECO:0000259" key="4">
    <source>
        <dbReference type="Pfam" id="PF00930"/>
    </source>
</evidence>
<dbReference type="InterPro" id="IPR029058">
    <property type="entry name" value="AB_hydrolase_fold"/>
</dbReference>
<dbReference type="PANTHER" id="PTHR42776">
    <property type="entry name" value="SERINE PEPTIDASE S9 FAMILY MEMBER"/>
    <property type="match status" value="1"/>
</dbReference>
<name>A0ABY3YNU2_9FLAO</name>
<gene>
    <name evidence="5" type="ORF">MQE36_03630</name>
</gene>
<accession>A0ABY3YNU2</accession>
<dbReference type="SUPFAM" id="SSF53474">
    <property type="entry name" value="alpha/beta-Hydrolases"/>
    <property type="match status" value="1"/>
</dbReference>
<evidence type="ECO:0000256" key="1">
    <source>
        <dbReference type="ARBA" id="ARBA00022801"/>
    </source>
</evidence>
<proteinExistence type="predicted"/>
<dbReference type="InterPro" id="IPR001375">
    <property type="entry name" value="Peptidase_S9_cat"/>
</dbReference>
<dbReference type="Proteomes" id="UP000829476">
    <property type="component" value="Chromosome"/>
</dbReference>
<dbReference type="Pfam" id="PF07676">
    <property type="entry name" value="PD40"/>
    <property type="match status" value="2"/>
</dbReference>